<evidence type="ECO:0000256" key="4">
    <source>
        <dbReference type="ARBA" id="ARBA00006936"/>
    </source>
</evidence>
<dbReference type="WBParaSite" id="DME_0000321101-mRNA-1">
    <property type="protein sequence ID" value="DME_0000321101-mRNA-1"/>
    <property type="gene ID" value="DME_0000321101"/>
</dbReference>
<dbReference type="Gene3D" id="3.40.50.970">
    <property type="match status" value="1"/>
</dbReference>
<comment type="cofactor">
    <cofactor evidence="1">
        <name>Mg(2+)</name>
        <dbReference type="ChEBI" id="CHEBI:18420"/>
    </cofactor>
</comment>
<dbReference type="Proteomes" id="UP000038040">
    <property type="component" value="Unplaced"/>
</dbReference>
<dbReference type="Gene3D" id="3.40.50.11610">
    <property type="entry name" value="Multifunctional 2-oxoglutarate metabolism enzyme, C-terminal domain"/>
    <property type="match status" value="1"/>
</dbReference>
<reference evidence="18 20" key="2">
    <citation type="submission" date="2018-11" db="EMBL/GenBank/DDBJ databases">
        <authorList>
            <consortium name="Pathogen Informatics"/>
        </authorList>
    </citation>
    <scope>NUCLEOTIDE SEQUENCE [LARGE SCALE GENOMIC DNA]</scope>
</reference>
<dbReference type="InterPro" id="IPR031717">
    <property type="entry name" value="ODO-1/KGD_C"/>
</dbReference>
<keyword evidence="9" id="KW-0560">Oxidoreductase</keyword>
<dbReference type="EMBL" id="UYYG01001160">
    <property type="protein sequence ID" value="VDN57397.1"/>
    <property type="molecule type" value="Genomic_DNA"/>
</dbReference>
<dbReference type="OrthoDB" id="413077at2759"/>
<dbReference type="NCBIfam" id="NF006914">
    <property type="entry name" value="PRK09404.1"/>
    <property type="match status" value="1"/>
</dbReference>
<feature type="domain" description="Transketolase-like pyrimidine-binding" evidence="17">
    <location>
        <begin position="633"/>
        <end position="864"/>
    </location>
</feature>
<evidence type="ECO:0000256" key="1">
    <source>
        <dbReference type="ARBA" id="ARBA00001946"/>
    </source>
</evidence>
<keyword evidence="11" id="KW-0496">Mitochondrion</keyword>
<keyword evidence="20" id="KW-1185">Reference proteome</keyword>
<dbReference type="Pfam" id="PF16870">
    <property type="entry name" value="OxoGdeHyase_C"/>
    <property type="match status" value="1"/>
</dbReference>
<dbReference type="CDD" id="cd02016">
    <property type="entry name" value="TPP_E1_OGDC_like"/>
    <property type="match status" value="1"/>
</dbReference>
<dbReference type="InterPro" id="IPR042179">
    <property type="entry name" value="KGD_C_sf"/>
</dbReference>
<dbReference type="SMART" id="SM00861">
    <property type="entry name" value="Transket_pyr"/>
    <property type="match status" value="1"/>
</dbReference>
<keyword evidence="6" id="KW-0479">Metal-binding</keyword>
<dbReference type="GO" id="GO:0006099">
    <property type="term" value="P:tricarboxylic acid cycle"/>
    <property type="evidence" value="ECO:0007669"/>
    <property type="project" value="TreeGrafter"/>
</dbReference>
<evidence type="ECO:0000313" key="20">
    <source>
        <dbReference type="Proteomes" id="UP000274756"/>
    </source>
</evidence>
<dbReference type="SUPFAM" id="SSF52518">
    <property type="entry name" value="Thiamin diphosphate-binding fold (THDP-binding)"/>
    <property type="match status" value="2"/>
</dbReference>
<dbReference type="InterPro" id="IPR005475">
    <property type="entry name" value="Transketolase-like_Pyr-bd"/>
</dbReference>
<evidence type="ECO:0000313" key="18">
    <source>
        <dbReference type="EMBL" id="VDN57397.1"/>
    </source>
</evidence>
<sequence>MLLNRLFAPRFQILKFGAKYAYLVGDIRITSSSSSVKAEPFMNGTSTIYIEQMYRCWKNDPNSVHASWNAYFQNVENGLPPGFAYSTPPSLGVTYANSIVPPVNAIISSPSTSLKETHDNLQVQLLIRNYQTLGHSVANIDPLNISNTNLESKMPPEFRLDFYGFGEQDLDREFVLPTSTYIGGNSPTLKLREIIDRLKNVYCKSVGIEYMHLTNSKQSEWIRKRFEAPIKQLSTSQKKTLYNRLMRSTKFEEFLAKKWPNEKRFGLEGCEVLIPAIKQIIDTSSIAGVQSFIIGMPHRGRLNVLANVCRQPLPKIFCQFSGLQPADEGSGDVKYHLGVCVERLNRQSDRNVSITLLANPSHLEAIDPVVMGRVRAEAFYSGDENVEHSLGILIHGDAAFTGQGVVMETFNLDDLRDYTTHGAIHLVVNNQIGFTTDPCCSHSSPYCTDIGRFIGCPIFHVNSDDPEAVMYVCNVVAEWRRIFKKDAIIDIVCYRRYGHNELDEPMFTQPLMYQKIKEMLPISTKYQNQILSEGIVDEQYIKDEEKKYSAILESAYESAQKATHVHFRDWLDYPWADFFDKRDPLNIPATGIPNETIELIIKKFSSVPEGFNVHQSLLRTLKGRQQMLKENCADWAMGEALAFGSLLLEGTHIRLSGQDVERGTFSHRHHVLHDQKIDQKVYEPLNDLSDTVIFYGVYGVYGVFYGQAKYVVCNSSLSEYAVLGFELGYSMVDPNSLVIWEAQFGDFANTAQCIIDQFISSGQSKWIRQSGVVLSLPHGYEGMGPEHSSARLERYLQMCNEDDEIDIEAEAFGSTYEAQQLNDTNWIVANCTTPANYFHLLRRQIIMPFRKPLISMAPKSLLRHPSARSPIEDFLPDTKFQRVIRENGEASKCPNRVSRLIFCTGKVYYDLITARKGLNMDSQIAICRIEQISPFPYDLLVAECALYINAEVVWAQEEHKNMGAWSFVQPRMNSILAKDGRVMKYAGRKPSSSPAAGNKFLHGSEQKNFLAQALTNQSGQSESD</sequence>
<dbReference type="Gene3D" id="1.10.287.1150">
    <property type="entry name" value="TPP helical domain"/>
    <property type="match status" value="1"/>
</dbReference>
<name>A0A0N4U862_DRAME</name>
<dbReference type="GO" id="GO:0006096">
    <property type="term" value="P:glycolytic process"/>
    <property type="evidence" value="ECO:0007669"/>
    <property type="project" value="UniProtKB-KW"/>
</dbReference>
<evidence type="ECO:0000256" key="2">
    <source>
        <dbReference type="ARBA" id="ARBA00001964"/>
    </source>
</evidence>
<dbReference type="InterPro" id="IPR029061">
    <property type="entry name" value="THDP-binding"/>
</dbReference>
<evidence type="ECO:0000256" key="5">
    <source>
        <dbReference type="ARBA" id="ARBA00012280"/>
    </source>
</evidence>
<dbReference type="STRING" id="318479.A0A0N4U862"/>
<evidence type="ECO:0000313" key="21">
    <source>
        <dbReference type="WBParaSite" id="DME_0000321101-mRNA-1"/>
    </source>
</evidence>
<dbReference type="FunFam" id="3.40.50.12470:FF:000007">
    <property type="entry name" value="2-oxoglutarate dehydrogenase e1 mitochondrial"/>
    <property type="match status" value="1"/>
</dbReference>
<dbReference type="PANTHER" id="PTHR23152:SF4">
    <property type="entry name" value="2-OXOADIPATE DEHYDROGENASE COMPLEX COMPONENT E1"/>
    <property type="match status" value="1"/>
</dbReference>
<evidence type="ECO:0000256" key="6">
    <source>
        <dbReference type="ARBA" id="ARBA00022723"/>
    </source>
</evidence>
<accession>A0A0N4U862</accession>
<comment type="similarity">
    <text evidence="4">Belongs to the alpha-ketoglutarate dehydrogenase family.</text>
</comment>
<keyword evidence="10" id="KW-0786">Thiamine pyrophosphate</keyword>
<evidence type="ECO:0000259" key="17">
    <source>
        <dbReference type="SMART" id="SM00861"/>
    </source>
</evidence>
<dbReference type="Pfam" id="PF16078">
    <property type="entry name" value="2-oxogl_dehyd_N"/>
    <property type="match status" value="1"/>
</dbReference>
<dbReference type="GO" id="GO:0030976">
    <property type="term" value="F:thiamine pyrophosphate binding"/>
    <property type="evidence" value="ECO:0007669"/>
    <property type="project" value="InterPro"/>
</dbReference>
<dbReference type="Gene3D" id="3.40.50.12470">
    <property type="match status" value="1"/>
</dbReference>
<evidence type="ECO:0000256" key="12">
    <source>
        <dbReference type="ARBA" id="ARBA00023152"/>
    </source>
</evidence>
<dbReference type="FunFam" id="3.40.50.970:FF:000135">
    <property type="entry name" value="Uncharacterized protein"/>
    <property type="match status" value="1"/>
</dbReference>
<comment type="function">
    <text evidence="14">The 2-oxoglutarate dehydrogenase complex catalyzes the overall conversion of 2-oxoglutarate to succinyl-CoA and CO(2). It contains multiple copies of three enzymatic components: 2-oxoglutarate dehydrogenase (E1), dihydrolipoamide succinyltransferase (E2) and lipoamide dehydrogenase (E3).</text>
</comment>
<dbReference type="NCBIfam" id="NF008907">
    <property type="entry name" value="PRK12270.1"/>
    <property type="match status" value="1"/>
</dbReference>
<reference evidence="21" key="1">
    <citation type="submission" date="2017-02" db="UniProtKB">
        <authorList>
            <consortium name="WormBaseParasite"/>
        </authorList>
    </citation>
    <scope>IDENTIFICATION</scope>
</reference>
<protein>
    <recommendedName>
        <fullName evidence="15">2-oxoglutarate dehydrogenase, mitochondrial</fullName>
        <ecNumber evidence="5">1.2.4.2</ecNumber>
    </recommendedName>
    <alternativeName>
        <fullName evidence="16">2-oxoglutarate dehydrogenase complex component E1</fullName>
    </alternativeName>
    <alternativeName>
        <fullName evidence="13">Alpha-ketoglutarate dehydrogenase</fullName>
    </alternativeName>
</protein>
<dbReference type="InterPro" id="IPR001017">
    <property type="entry name" value="DH_E1"/>
</dbReference>
<keyword evidence="12" id="KW-0324">Glycolysis</keyword>
<evidence type="ECO:0000256" key="9">
    <source>
        <dbReference type="ARBA" id="ARBA00023002"/>
    </source>
</evidence>
<dbReference type="GO" id="GO:0004591">
    <property type="term" value="F:oxoglutarate dehydrogenase (succinyl-transferring) activity"/>
    <property type="evidence" value="ECO:0007669"/>
    <property type="project" value="UniProtKB-EC"/>
</dbReference>
<dbReference type="PIRSF" id="PIRSF000157">
    <property type="entry name" value="Oxoglu_dh_E1"/>
    <property type="match status" value="1"/>
</dbReference>
<dbReference type="GO" id="GO:0046872">
    <property type="term" value="F:metal ion binding"/>
    <property type="evidence" value="ECO:0007669"/>
    <property type="project" value="UniProtKB-KW"/>
</dbReference>
<evidence type="ECO:0000313" key="19">
    <source>
        <dbReference type="Proteomes" id="UP000038040"/>
    </source>
</evidence>
<dbReference type="EC" id="1.2.4.2" evidence="5"/>
<dbReference type="GO" id="GO:0005739">
    <property type="term" value="C:mitochondrion"/>
    <property type="evidence" value="ECO:0007669"/>
    <property type="project" value="UniProtKB-SubCell"/>
</dbReference>
<dbReference type="Pfam" id="PF02779">
    <property type="entry name" value="Transket_pyr"/>
    <property type="match status" value="1"/>
</dbReference>
<proteinExistence type="inferred from homology"/>
<keyword evidence="7" id="KW-0460">Magnesium</keyword>
<dbReference type="InterPro" id="IPR032106">
    <property type="entry name" value="2-oxogl_dehyd_N"/>
</dbReference>
<dbReference type="Pfam" id="PF00676">
    <property type="entry name" value="E1_dh"/>
    <property type="match status" value="1"/>
</dbReference>
<comment type="subcellular location">
    <subcellularLocation>
        <location evidence="3">Mitochondrion</location>
    </subcellularLocation>
</comment>
<dbReference type="PANTHER" id="PTHR23152">
    <property type="entry name" value="2-OXOGLUTARATE DEHYDROGENASE"/>
    <property type="match status" value="1"/>
</dbReference>
<evidence type="ECO:0000256" key="7">
    <source>
        <dbReference type="ARBA" id="ARBA00022842"/>
    </source>
</evidence>
<evidence type="ECO:0000256" key="13">
    <source>
        <dbReference type="ARBA" id="ARBA00030680"/>
    </source>
</evidence>
<evidence type="ECO:0000256" key="16">
    <source>
        <dbReference type="ARBA" id="ARBA00042984"/>
    </source>
</evidence>
<organism evidence="19 21">
    <name type="scientific">Dracunculus medinensis</name>
    <name type="common">Guinea worm</name>
    <dbReference type="NCBI Taxonomy" id="318479"/>
    <lineage>
        <taxon>Eukaryota</taxon>
        <taxon>Metazoa</taxon>
        <taxon>Ecdysozoa</taxon>
        <taxon>Nematoda</taxon>
        <taxon>Chromadorea</taxon>
        <taxon>Rhabditida</taxon>
        <taxon>Spirurina</taxon>
        <taxon>Dracunculoidea</taxon>
        <taxon>Dracunculidae</taxon>
        <taxon>Dracunculus</taxon>
    </lineage>
</organism>
<evidence type="ECO:0000256" key="3">
    <source>
        <dbReference type="ARBA" id="ARBA00004173"/>
    </source>
</evidence>
<dbReference type="AlphaFoldDB" id="A0A0N4U862"/>
<evidence type="ECO:0000256" key="10">
    <source>
        <dbReference type="ARBA" id="ARBA00023052"/>
    </source>
</evidence>
<dbReference type="InterPro" id="IPR011603">
    <property type="entry name" value="2oxoglutarate_DH_E1"/>
</dbReference>
<comment type="cofactor">
    <cofactor evidence="2">
        <name>thiamine diphosphate</name>
        <dbReference type="ChEBI" id="CHEBI:58937"/>
    </cofactor>
</comment>
<gene>
    <name evidence="18" type="ORF">DME_LOCUS7370</name>
</gene>
<dbReference type="NCBIfam" id="TIGR00239">
    <property type="entry name" value="2oxo_dh_E1"/>
    <property type="match status" value="1"/>
</dbReference>
<evidence type="ECO:0000256" key="14">
    <source>
        <dbReference type="ARBA" id="ARBA00037426"/>
    </source>
</evidence>
<evidence type="ECO:0000256" key="11">
    <source>
        <dbReference type="ARBA" id="ARBA00023128"/>
    </source>
</evidence>
<dbReference type="GO" id="GO:0045252">
    <property type="term" value="C:oxoglutarate dehydrogenase complex"/>
    <property type="evidence" value="ECO:0007669"/>
    <property type="project" value="TreeGrafter"/>
</dbReference>
<evidence type="ECO:0000256" key="15">
    <source>
        <dbReference type="ARBA" id="ARBA00040267"/>
    </source>
</evidence>
<dbReference type="Proteomes" id="UP000274756">
    <property type="component" value="Unassembled WGS sequence"/>
</dbReference>
<keyword evidence="8" id="KW-0809">Transit peptide</keyword>
<evidence type="ECO:0000256" key="8">
    <source>
        <dbReference type="ARBA" id="ARBA00022946"/>
    </source>
</evidence>